<dbReference type="GO" id="GO:0004707">
    <property type="term" value="F:MAP kinase activity"/>
    <property type="evidence" value="ECO:0007669"/>
    <property type="project" value="UniProtKB-EC"/>
</dbReference>
<keyword evidence="5 6" id="KW-0067">ATP-binding</keyword>
<keyword evidence="8" id="KW-0460">Magnesium</keyword>
<dbReference type="Proteomes" id="UP001162131">
    <property type="component" value="Unassembled WGS sequence"/>
</dbReference>
<evidence type="ECO:0000259" key="9">
    <source>
        <dbReference type="PROSITE" id="PS50011"/>
    </source>
</evidence>
<dbReference type="PANTHER" id="PTHR24055">
    <property type="entry name" value="MITOGEN-ACTIVATED PROTEIN KINASE"/>
    <property type="match status" value="1"/>
</dbReference>
<dbReference type="SUPFAM" id="SSF56112">
    <property type="entry name" value="Protein kinase-like (PK-like)"/>
    <property type="match status" value="1"/>
</dbReference>
<dbReference type="InterPro" id="IPR011009">
    <property type="entry name" value="Kinase-like_dom_sf"/>
</dbReference>
<dbReference type="SMART" id="SM00220">
    <property type="entry name" value="S_TKc"/>
    <property type="match status" value="1"/>
</dbReference>
<protein>
    <recommendedName>
        <fullName evidence="8">Mitogen-activated protein kinase</fullName>
        <ecNumber evidence="8">2.7.11.24</ecNumber>
    </recommendedName>
</protein>
<keyword evidence="1 7" id="KW-0723">Serine/threonine-protein kinase</keyword>
<name>A0AAU9JWD2_9CILI</name>
<evidence type="ECO:0000256" key="2">
    <source>
        <dbReference type="ARBA" id="ARBA00022679"/>
    </source>
</evidence>
<dbReference type="EC" id="2.7.11.24" evidence="8"/>
<evidence type="ECO:0000256" key="3">
    <source>
        <dbReference type="ARBA" id="ARBA00022741"/>
    </source>
</evidence>
<evidence type="ECO:0000256" key="6">
    <source>
        <dbReference type="PROSITE-ProRule" id="PRU10141"/>
    </source>
</evidence>
<reference evidence="10" key="1">
    <citation type="submission" date="2021-09" db="EMBL/GenBank/DDBJ databases">
        <authorList>
            <consortium name="AG Swart"/>
            <person name="Singh M."/>
            <person name="Singh A."/>
            <person name="Seah K."/>
            <person name="Emmerich C."/>
        </authorList>
    </citation>
    <scope>NUCLEOTIDE SEQUENCE</scope>
    <source>
        <strain evidence="10">ATCC30299</strain>
    </source>
</reference>
<comment type="caution">
    <text evidence="10">The sequence shown here is derived from an EMBL/GenBank/DDBJ whole genome shotgun (WGS) entry which is preliminary data.</text>
</comment>
<dbReference type="FunFam" id="3.30.200.20:FF:000046">
    <property type="entry name" value="Mitogen-activated protein kinase"/>
    <property type="match status" value="1"/>
</dbReference>
<dbReference type="Gene3D" id="3.30.200.20">
    <property type="entry name" value="Phosphorylase Kinase, domain 1"/>
    <property type="match status" value="1"/>
</dbReference>
<evidence type="ECO:0000256" key="4">
    <source>
        <dbReference type="ARBA" id="ARBA00022777"/>
    </source>
</evidence>
<feature type="binding site" evidence="6">
    <location>
        <position position="73"/>
    </location>
    <ligand>
        <name>ATP</name>
        <dbReference type="ChEBI" id="CHEBI:30616"/>
    </ligand>
</feature>
<dbReference type="PROSITE" id="PS00107">
    <property type="entry name" value="PROTEIN_KINASE_ATP"/>
    <property type="match status" value="1"/>
</dbReference>
<evidence type="ECO:0000256" key="7">
    <source>
        <dbReference type="RuleBase" id="RU000304"/>
    </source>
</evidence>
<dbReference type="GO" id="GO:0005524">
    <property type="term" value="F:ATP binding"/>
    <property type="evidence" value="ECO:0007669"/>
    <property type="project" value="UniProtKB-UniRule"/>
</dbReference>
<proteinExistence type="inferred from homology"/>
<dbReference type="PROSITE" id="PS00108">
    <property type="entry name" value="PROTEIN_KINASE_ST"/>
    <property type="match status" value="1"/>
</dbReference>
<evidence type="ECO:0000313" key="10">
    <source>
        <dbReference type="EMBL" id="CAG9331579.1"/>
    </source>
</evidence>
<keyword evidence="11" id="KW-1185">Reference proteome</keyword>
<comment type="activity regulation">
    <text evidence="8">Activated by threonine and tyrosine phosphorylation.</text>
</comment>
<evidence type="ECO:0000256" key="1">
    <source>
        <dbReference type="ARBA" id="ARBA00022527"/>
    </source>
</evidence>
<dbReference type="EMBL" id="CAJZBQ010000053">
    <property type="protein sequence ID" value="CAG9331579.1"/>
    <property type="molecule type" value="Genomic_DNA"/>
</dbReference>
<dbReference type="PROSITE" id="PS01351">
    <property type="entry name" value="MAPK"/>
    <property type="match status" value="1"/>
</dbReference>
<dbReference type="InterPro" id="IPR050117">
    <property type="entry name" value="MAPK"/>
</dbReference>
<gene>
    <name evidence="10" type="ORF">BSTOLATCC_MIC53646</name>
</gene>
<evidence type="ECO:0000256" key="5">
    <source>
        <dbReference type="ARBA" id="ARBA00022840"/>
    </source>
</evidence>
<comment type="catalytic activity">
    <reaction evidence="8">
        <text>L-threonyl-[protein] + ATP = O-phospho-L-threonyl-[protein] + ADP + H(+)</text>
        <dbReference type="Rhea" id="RHEA:46608"/>
        <dbReference type="Rhea" id="RHEA-COMP:11060"/>
        <dbReference type="Rhea" id="RHEA-COMP:11605"/>
        <dbReference type="ChEBI" id="CHEBI:15378"/>
        <dbReference type="ChEBI" id="CHEBI:30013"/>
        <dbReference type="ChEBI" id="CHEBI:30616"/>
        <dbReference type="ChEBI" id="CHEBI:61977"/>
        <dbReference type="ChEBI" id="CHEBI:456216"/>
        <dbReference type="EC" id="2.7.11.24"/>
    </reaction>
</comment>
<comment type="cofactor">
    <cofactor evidence="8">
        <name>Mg(2+)</name>
        <dbReference type="ChEBI" id="CHEBI:18420"/>
    </cofactor>
</comment>
<comment type="similarity">
    <text evidence="8">Belongs to the protein kinase superfamily. Ser/Thr protein kinase family. MAP kinase subfamily.</text>
</comment>
<evidence type="ECO:0000256" key="8">
    <source>
        <dbReference type="RuleBase" id="RU361165"/>
    </source>
</evidence>
<dbReference type="InterPro" id="IPR000719">
    <property type="entry name" value="Prot_kinase_dom"/>
</dbReference>
<dbReference type="InterPro" id="IPR017441">
    <property type="entry name" value="Protein_kinase_ATP_BS"/>
</dbReference>
<dbReference type="Pfam" id="PF00069">
    <property type="entry name" value="Pkinase"/>
    <property type="match status" value="1"/>
</dbReference>
<dbReference type="PROSITE" id="PS50011">
    <property type="entry name" value="PROTEIN_KINASE_DOM"/>
    <property type="match status" value="1"/>
</dbReference>
<dbReference type="FunFam" id="1.10.510.10:FF:000098">
    <property type="entry name" value="Mitogen-activated protein kinase 1"/>
    <property type="match status" value="1"/>
</dbReference>
<sequence length="400" mass="46229">MENRRLLRSYPENLYKNSQTNGPEAKNYEISSILGTTFELDRRYVILNVIGSGAYGTVVSATDSQNGQNAAVKRMEKSFENVLMAKRALRELITLRILNHENIIRIKTIQLPFSRNDVEEIYIVSELMEADLSTVIKSRQTLTDDQCQFFLYQLLRGLKYMHSANILHRDLKPRNILVNRNCDLKICDFGLARFVNNNRNALNLRTMSDYVATRWYRAPELLLSTHTYTAAMDVWSVGCIFGELLLRKPIFPGSDATNQLELIINALGSPSPEEIESIPHIESRETLKRMHKRTKKPLTMIIPNANPQALDLLEKLLAFSPSKRISISEALSHPYLSSFHCPEDEPICTEDFRYEFRFEDENLDIEDLKDLLYEEILLYHFPGKVEEYNKAKAEFLLKIN</sequence>
<feature type="domain" description="Protein kinase" evidence="9">
    <location>
        <begin position="44"/>
        <end position="336"/>
    </location>
</feature>
<keyword evidence="2 8" id="KW-0808">Transferase</keyword>
<dbReference type="InterPro" id="IPR008271">
    <property type="entry name" value="Ser/Thr_kinase_AS"/>
</dbReference>
<dbReference type="InterPro" id="IPR003527">
    <property type="entry name" value="MAP_kinase_CS"/>
</dbReference>
<dbReference type="Gene3D" id="1.10.510.10">
    <property type="entry name" value="Transferase(Phosphotransferase) domain 1"/>
    <property type="match status" value="1"/>
</dbReference>
<keyword evidence="3 6" id="KW-0547">Nucleotide-binding</keyword>
<dbReference type="AlphaFoldDB" id="A0AAU9JWD2"/>
<evidence type="ECO:0000313" key="11">
    <source>
        <dbReference type="Proteomes" id="UP001162131"/>
    </source>
</evidence>
<organism evidence="10 11">
    <name type="scientific">Blepharisma stoltei</name>
    <dbReference type="NCBI Taxonomy" id="1481888"/>
    <lineage>
        <taxon>Eukaryota</taxon>
        <taxon>Sar</taxon>
        <taxon>Alveolata</taxon>
        <taxon>Ciliophora</taxon>
        <taxon>Postciliodesmatophora</taxon>
        <taxon>Heterotrichea</taxon>
        <taxon>Heterotrichida</taxon>
        <taxon>Blepharismidae</taxon>
        <taxon>Blepharisma</taxon>
    </lineage>
</organism>
<keyword evidence="4 8" id="KW-0418">Kinase</keyword>
<accession>A0AAU9JWD2</accession>
<dbReference type="CDD" id="cd07834">
    <property type="entry name" value="STKc_MAPK"/>
    <property type="match status" value="1"/>
</dbReference>